<dbReference type="InterPro" id="IPR036291">
    <property type="entry name" value="NAD(P)-bd_dom_sf"/>
</dbReference>
<reference evidence="7 8" key="1">
    <citation type="journal article" date="2014" name="BMC Genomics">
        <title>Comparison of environmental and isolate Sulfobacillus genomes reveals diverse carbon, sulfur, nitrogen, and hydrogen metabolisms.</title>
        <authorList>
            <person name="Justice N.B."/>
            <person name="Norman A."/>
            <person name="Brown C.T."/>
            <person name="Singh A."/>
            <person name="Thomas B.C."/>
            <person name="Banfield J.F."/>
        </authorList>
    </citation>
    <scope>NUCLEOTIDE SEQUENCE [LARGE SCALE GENOMIC DNA]</scope>
    <source>
        <strain evidence="7">AMDSBA4</strain>
    </source>
</reference>
<keyword evidence="3 7" id="KW-0560">Oxidoreductase</keyword>
<dbReference type="EMBL" id="PXYW01000054">
    <property type="protein sequence ID" value="PSR32032.1"/>
    <property type="molecule type" value="Genomic_DNA"/>
</dbReference>
<evidence type="ECO:0000256" key="4">
    <source>
        <dbReference type="PIRSR" id="PIRSR000105-1"/>
    </source>
</evidence>
<gene>
    <name evidence="7" type="ORF">C7B46_16120</name>
</gene>
<accession>A0A2T2XC43</accession>
<evidence type="ECO:0000313" key="8">
    <source>
        <dbReference type="Proteomes" id="UP000242972"/>
    </source>
</evidence>
<dbReference type="SUPFAM" id="SSF51735">
    <property type="entry name" value="NAD(P)-binding Rossmann-fold domains"/>
    <property type="match status" value="1"/>
</dbReference>
<evidence type="ECO:0000259" key="6">
    <source>
        <dbReference type="Pfam" id="PF02737"/>
    </source>
</evidence>
<proteinExistence type="inferred from homology"/>
<dbReference type="PANTHER" id="PTHR48075">
    <property type="entry name" value="3-HYDROXYACYL-COA DEHYDROGENASE FAMILY PROTEIN"/>
    <property type="match status" value="1"/>
</dbReference>
<comment type="similarity">
    <text evidence="2">Belongs to the 3-hydroxyacyl-CoA dehydrogenase family.</text>
</comment>
<dbReference type="Gene3D" id="3.40.50.720">
    <property type="entry name" value="NAD(P)-binding Rossmann-like Domain"/>
    <property type="match status" value="1"/>
</dbReference>
<feature type="site" description="Important for catalytic activity" evidence="4">
    <location>
        <position position="150"/>
    </location>
</feature>
<dbReference type="InterPro" id="IPR006108">
    <property type="entry name" value="3HC_DH_C"/>
</dbReference>
<evidence type="ECO:0000256" key="1">
    <source>
        <dbReference type="ARBA" id="ARBA00005086"/>
    </source>
</evidence>
<dbReference type="InterPro" id="IPR006176">
    <property type="entry name" value="3-OHacyl-CoA_DH_NAD-bd"/>
</dbReference>
<evidence type="ECO:0000256" key="3">
    <source>
        <dbReference type="ARBA" id="ARBA00023002"/>
    </source>
</evidence>
<evidence type="ECO:0000256" key="2">
    <source>
        <dbReference type="ARBA" id="ARBA00009463"/>
    </source>
</evidence>
<comment type="pathway">
    <text evidence="1">Lipid metabolism; butanoate metabolism.</text>
</comment>
<evidence type="ECO:0000259" key="5">
    <source>
        <dbReference type="Pfam" id="PF00725"/>
    </source>
</evidence>
<name>A0A2T2XC43_9FIRM</name>
<dbReference type="PANTHER" id="PTHR48075:SF5">
    <property type="entry name" value="3-HYDROXYBUTYRYL-COA DEHYDROGENASE"/>
    <property type="match status" value="1"/>
</dbReference>
<dbReference type="AlphaFoldDB" id="A0A2T2XC43"/>
<dbReference type="Proteomes" id="UP000242972">
    <property type="component" value="Unassembled WGS sequence"/>
</dbReference>
<dbReference type="GO" id="GO:0006631">
    <property type="term" value="P:fatty acid metabolic process"/>
    <property type="evidence" value="ECO:0007669"/>
    <property type="project" value="InterPro"/>
</dbReference>
<dbReference type="Pfam" id="PF02737">
    <property type="entry name" value="3HCDH_N"/>
    <property type="match status" value="1"/>
</dbReference>
<comment type="caution">
    <text evidence="7">The sequence shown here is derived from an EMBL/GenBank/DDBJ whole genome shotgun (WGS) entry which is preliminary data.</text>
</comment>
<organism evidence="7 8">
    <name type="scientific">Sulfobacillus benefaciens</name>
    <dbReference type="NCBI Taxonomy" id="453960"/>
    <lineage>
        <taxon>Bacteria</taxon>
        <taxon>Bacillati</taxon>
        <taxon>Bacillota</taxon>
        <taxon>Clostridia</taxon>
        <taxon>Eubacteriales</taxon>
        <taxon>Clostridiales Family XVII. Incertae Sedis</taxon>
        <taxon>Sulfobacillus</taxon>
    </lineage>
</organism>
<dbReference type="Gene3D" id="1.10.1040.10">
    <property type="entry name" value="N-(1-d-carboxylethyl)-l-norvaline Dehydrogenase, domain 2"/>
    <property type="match status" value="1"/>
</dbReference>
<protein>
    <submittedName>
        <fullName evidence="7">3-hydroxyacyl-CoA dehydrogenase</fullName>
        <ecNumber evidence="7">1.1.1.35</ecNumber>
    </submittedName>
</protein>
<dbReference type="GO" id="GO:0003857">
    <property type="term" value="F:(3S)-3-hydroxyacyl-CoA dehydrogenase (NAD+) activity"/>
    <property type="evidence" value="ECO:0007669"/>
    <property type="project" value="UniProtKB-EC"/>
</dbReference>
<dbReference type="InterPro" id="IPR013328">
    <property type="entry name" value="6PGD_dom2"/>
</dbReference>
<feature type="domain" description="3-hydroxyacyl-CoA dehydrogenase C-terminal" evidence="5">
    <location>
        <begin position="196"/>
        <end position="285"/>
    </location>
</feature>
<dbReference type="EC" id="1.1.1.35" evidence="7"/>
<dbReference type="GO" id="GO:0070403">
    <property type="term" value="F:NAD+ binding"/>
    <property type="evidence" value="ECO:0007669"/>
    <property type="project" value="InterPro"/>
</dbReference>
<dbReference type="SUPFAM" id="SSF48179">
    <property type="entry name" value="6-phosphogluconate dehydrogenase C-terminal domain-like"/>
    <property type="match status" value="1"/>
</dbReference>
<evidence type="ECO:0000313" key="7">
    <source>
        <dbReference type="EMBL" id="PSR32032.1"/>
    </source>
</evidence>
<dbReference type="InterPro" id="IPR008927">
    <property type="entry name" value="6-PGluconate_DH-like_C_sf"/>
</dbReference>
<dbReference type="PIRSF" id="PIRSF000105">
    <property type="entry name" value="HCDH"/>
    <property type="match status" value="1"/>
</dbReference>
<sequence>MNGSQWSTRVAVIGGGGLMGHTLVLQALLGGADEVTLMSRHRESVDHGFALVTDGPFGLRRAVQRKKLTEEQVEDLLGRLRLTTDYAEAVAHSTVIIESVPEDIAVKQAVFTEIEKHCAPDALIASNTSSIMIGELAAHAAMPQRFIGTHWFYPAHVMKLVEVAVADHTSATSMERTQTLLKDWGKVPIVVADHPGFFMTRFINGFVAEAIRLVEQGVARVEDIDTMTKLGLGWPMGLFELMDSTGSFDAWFHAQQYLQETLGDRYAVPPLARKVFLSGFLGNPALKPQSKGGWHDYFHQSVSMTRKEGDQ</sequence>
<dbReference type="InterPro" id="IPR022694">
    <property type="entry name" value="3-OHacyl-CoA_DH"/>
</dbReference>
<dbReference type="Pfam" id="PF00725">
    <property type="entry name" value="3HCDH"/>
    <property type="match status" value="1"/>
</dbReference>
<feature type="domain" description="3-hydroxyacyl-CoA dehydrogenase NAD binding" evidence="6">
    <location>
        <begin position="10"/>
        <end position="193"/>
    </location>
</feature>